<keyword evidence="2" id="KW-1185">Reference proteome</keyword>
<dbReference type="Proteomes" id="UP000078541">
    <property type="component" value="Unassembled WGS sequence"/>
</dbReference>
<dbReference type="AlphaFoldDB" id="A0A195EXG0"/>
<proteinExistence type="predicted"/>
<organism evidence="1 2">
    <name type="scientific">Trachymyrmex septentrionalis</name>
    <dbReference type="NCBI Taxonomy" id="34720"/>
    <lineage>
        <taxon>Eukaryota</taxon>
        <taxon>Metazoa</taxon>
        <taxon>Ecdysozoa</taxon>
        <taxon>Arthropoda</taxon>
        <taxon>Hexapoda</taxon>
        <taxon>Insecta</taxon>
        <taxon>Pterygota</taxon>
        <taxon>Neoptera</taxon>
        <taxon>Endopterygota</taxon>
        <taxon>Hymenoptera</taxon>
        <taxon>Apocrita</taxon>
        <taxon>Aculeata</taxon>
        <taxon>Formicoidea</taxon>
        <taxon>Formicidae</taxon>
        <taxon>Myrmicinae</taxon>
        <taxon>Trachymyrmex</taxon>
    </lineage>
</organism>
<accession>A0A195EXG0</accession>
<evidence type="ECO:0000313" key="1">
    <source>
        <dbReference type="EMBL" id="KYN32913.1"/>
    </source>
</evidence>
<protein>
    <submittedName>
        <fullName evidence="1">Uncharacterized protein</fullName>
    </submittedName>
</protein>
<sequence length="138" mass="15130">MRNAIRTVKRWVEAVNLAVTKVAQACPGYSGCQAVAETRTVSVAHPDHVYHSRLPASISTSSELGLTARSFIPRNRINVPSIPVRIDTHDSGSINNQSVTIMPGESVESSRQKHRTTAGWLVDGDSCQQRVQFYVSRA</sequence>
<reference evidence="1 2" key="1">
    <citation type="submission" date="2016-03" db="EMBL/GenBank/DDBJ databases">
        <title>Trachymyrmex septentrionalis WGS genome.</title>
        <authorList>
            <person name="Nygaard S."/>
            <person name="Hu H."/>
            <person name="Boomsma J."/>
            <person name="Zhang G."/>
        </authorList>
    </citation>
    <scope>NUCLEOTIDE SEQUENCE [LARGE SCALE GENOMIC DNA]</scope>
    <source>
        <strain evidence="1">Tsep2-gDNA-1</strain>
        <tissue evidence="1">Whole body</tissue>
    </source>
</reference>
<gene>
    <name evidence="1" type="ORF">ALC56_12729</name>
</gene>
<dbReference type="EMBL" id="KQ981923">
    <property type="protein sequence ID" value="KYN32913.1"/>
    <property type="molecule type" value="Genomic_DNA"/>
</dbReference>
<evidence type="ECO:0000313" key="2">
    <source>
        <dbReference type="Proteomes" id="UP000078541"/>
    </source>
</evidence>
<name>A0A195EXG0_9HYME</name>